<dbReference type="AlphaFoldDB" id="A0A5J6GLL4"/>
<reference evidence="6 7" key="1">
    <citation type="submission" date="2017-09" db="EMBL/GenBank/DDBJ databases">
        <authorList>
            <person name="Lee N."/>
            <person name="Cho B.-K."/>
        </authorList>
    </citation>
    <scope>NUCLEOTIDE SEQUENCE [LARGE SCALE GENOMIC DNA]</scope>
    <source>
        <strain evidence="6 7">ATCC 12853</strain>
    </source>
</reference>
<dbReference type="Gene3D" id="3.40.47.10">
    <property type="match status" value="1"/>
</dbReference>
<evidence type="ECO:0000256" key="2">
    <source>
        <dbReference type="ARBA" id="ARBA00022679"/>
    </source>
</evidence>
<evidence type="ECO:0000313" key="7">
    <source>
        <dbReference type="Proteomes" id="UP000325529"/>
    </source>
</evidence>
<dbReference type="Pfam" id="PF02801">
    <property type="entry name" value="Ketoacyl-synt_C"/>
    <property type="match status" value="1"/>
</dbReference>
<dbReference type="InterPro" id="IPR020841">
    <property type="entry name" value="PKS_Beta-ketoAc_synthase_dom"/>
</dbReference>
<dbReference type="OrthoDB" id="9808669at2"/>
<feature type="domain" description="Ketosynthase family 3 (KS3)" evidence="5">
    <location>
        <begin position="7"/>
        <end position="410"/>
    </location>
</feature>
<dbReference type="PROSITE" id="PS00606">
    <property type="entry name" value="KS3_1"/>
    <property type="match status" value="1"/>
</dbReference>
<dbReference type="InterPro" id="IPR014030">
    <property type="entry name" value="Ketoacyl_synth_N"/>
</dbReference>
<dbReference type="GO" id="GO:0004315">
    <property type="term" value="F:3-oxoacyl-[acyl-carrier-protein] synthase activity"/>
    <property type="evidence" value="ECO:0007669"/>
    <property type="project" value="InterPro"/>
</dbReference>
<protein>
    <submittedName>
        <fullName evidence="6">Beta-ketoacyl-[acyl-carrier-protein] synthase family protein</fullName>
    </submittedName>
</protein>
<dbReference type="RefSeq" id="WP_055543953.1">
    <property type="nucleotide sequence ID" value="NZ_CP023699.1"/>
</dbReference>
<dbReference type="InterPro" id="IPR014031">
    <property type="entry name" value="Ketoacyl_synth_C"/>
</dbReference>
<sequence length="418" mass="42391">MDRYPYRRSVAVTGMAATTPAGAGTDQLWDALIAAQGTLASTLGPTDTDGAVTEFACRLPGDGDRSWRRLGKLGRRLDPVTRLGLRTALDALADAALDDVPARTAAPGDSHRYAVVAGTAFGASTTLESPERGTFFVPMAMHNALPAAISLAAGLTGPSTAVSAACATGAVAIGEGTRLIHDGLADVVVAGGAELLTERSLTGIRASGALSERHRQFRSASRPFDVDRDGTVASEGAAFVVLEHPAHAARRGAREYGRISGYGVTCDAHHLTSPRPGGEGAARCMRSALADAGIDATDVAHVNAHATSTRVGDAAEARAIAAVFGPRTVPVTANKGVTGHMIAASGAAEAIVTLLTLAHAVAPPTANTAEVESDLEIDLVTGPPRPLGAGALLSNSFGFGGHNAALVFVPSPGAAERP</sequence>
<evidence type="ECO:0000256" key="3">
    <source>
        <dbReference type="ARBA" id="ARBA00023315"/>
    </source>
</evidence>
<accession>A0A5J6GLL4</accession>
<dbReference type="PANTHER" id="PTHR11712">
    <property type="entry name" value="POLYKETIDE SYNTHASE-RELATED"/>
    <property type="match status" value="1"/>
</dbReference>
<keyword evidence="7" id="KW-1185">Reference proteome</keyword>
<dbReference type="Proteomes" id="UP000325529">
    <property type="component" value="Chromosome"/>
</dbReference>
<dbReference type="EMBL" id="CP023699">
    <property type="protein sequence ID" value="QEU95963.1"/>
    <property type="molecule type" value="Genomic_DNA"/>
</dbReference>
<dbReference type="PANTHER" id="PTHR11712:SF347">
    <property type="entry name" value="BETA KETOACYL-ACYL CARRIER PROTEIN SYNTHASE"/>
    <property type="match status" value="1"/>
</dbReference>
<dbReference type="InterPro" id="IPR000794">
    <property type="entry name" value="Beta-ketoacyl_synthase"/>
</dbReference>
<dbReference type="SMART" id="SM00825">
    <property type="entry name" value="PKS_KS"/>
    <property type="match status" value="1"/>
</dbReference>
<keyword evidence="2 4" id="KW-0808">Transferase</keyword>
<gene>
    <name evidence="6" type="ORF">CP970_38065</name>
</gene>
<dbReference type="Pfam" id="PF00109">
    <property type="entry name" value="ketoacyl-synt"/>
    <property type="match status" value="1"/>
</dbReference>
<proteinExistence type="inferred from homology"/>
<organism evidence="6 7">
    <name type="scientific">Streptomyces kanamyceticus</name>
    <dbReference type="NCBI Taxonomy" id="1967"/>
    <lineage>
        <taxon>Bacteria</taxon>
        <taxon>Bacillati</taxon>
        <taxon>Actinomycetota</taxon>
        <taxon>Actinomycetes</taxon>
        <taxon>Kitasatosporales</taxon>
        <taxon>Streptomycetaceae</taxon>
        <taxon>Streptomyces</taxon>
    </lineage>
</organism>
<evidence type="ECO:0000313" key="6">
    <source>
        <dbReference type="EMBL" id="QEU95963.1"/>
    </source>
</evidence>
<dbReference type="CDD" id="cd00834">
    <property type="entry name" value="KAS_I_II"/>
    <property type="match status" value="1"/>
</dbReference>
<evidence type="ECO:0000256" key="1">
    <source>
        <dbReference type="ARBA" id="ARBA00008467"/>
    </source>
</evidence>
<evidence type="ECO:0000256" key="4">
    <source>
        <dbReference type="RuleBase" id="RU003694"/>
    </source>
</evidence>
<evidence type="ECO:0000259" key="5">
    <source>
        <dbReference type="PROSITE" id="PS52004"/>
    </source>
</evidence>
<dbReference type="InterPro" id="IPR018201">
    <property type="entry name" value="Ketoacyl_synth_AS"/>
</dbReference>
<dbReference type="SUPFAM" id="SSF53901">
    <property type="entry name" value="Thiolase-like"/>
    <property type="match status" value="2"/>
</dbReference>
<dbReference type="PROSITE" id="PS52004">
    <property type="entry name" value="KS3_2"/>
    <property type="match status" value="1"/>
</dbReference>
<dbReference type="KEGG" id="ska:CP970_38065"/>
<name>A0A5J6GLL4_STRKN</name>
<dbReference type="GO" id="GO:0006633">
    <property type="term" value="P:fatty acid biosynthetic process"/>
    <property type="evidence" value="ECO:0007669"/>
    <property type="project" value="InterPro"/>
</dbReference>
<dbReference type="InterPro" id="IPR016039">
    <property type="entry name" value="Thiolase-like"/>
</dbReference>
<comment type="similarity">
    <text evidence="1 4">Belongs to the thiolase-like superfamily. Beta-ketoacyl-ACP synthases family.</text>
</comment>
<keyword evidence="3" id="KW-0012">Acyltransferase</keyword>